<evidence type="ECO:0000256" key="5">
    <source>
        <dbReference type="ARBA" id="ARBA00023002"/>
    </source>
</evidence>
<dbReference type="PANTHER" id="PTHR47354:SF1">
    <property type="entry name" value="CARNITINE MONOOXYGENASE REDUCTASE SUBUNIT"/>
    <property type="match status" value="1"/>
</dbReference>
<dbReference type="InterPro" id="IPR039261">
    <property type="entry name" value="FNR_nucleotide-bd"/>
</dbReference>
<evidence type="ECO:0000259" key="8">
    <source>
        <dbReference type="PROSITE" id="PS51085"/>
    </source>
</evidence>
<dbReference type="InterPro" id="IPR036010">
    <property type="entry name" value="2Fe-2S_ferredoxin-like_sf"/>
</dbReference>
<keyword evidence="2" id="KW-0285">Flavoprotein</keyword>
<evidence type="ECO:0000256" key="6">
    <source>
        <dbReference type="ARBA" id="ARBA00023004"/>
    </source>
</evidence>
<dbReference type="Proteomes" id="UP001139485">
    <property type="component" value="Unassembled WGS sequence"/>
</dbReference>
<dbReference type="InterPro" id="IPR054582">
    <property type="entry name" value="DmmA-like_N"/>
</dbReference>
<accession>A0A9X2D8H8</accession>
<organism evidence="10 11">
    <name type="scientific">Nocardioides bruguierae</name>
    <dbReference type="NCBI Taxonomy" id="2945102"/>
    <lineage>
        <taxon>Bacteria</taxon>
        <taxon>Bacillati</taxon>
        <taxon>Actinomycetota</taxon>
        <taxon>Actinomycetes</taxon>
        <taxon>Propionibacteriales</taxon>
        <taxon>Nocardioidaceae</taxon>
        <taxon>Nocardioides</taxon>
    </lineage>
</organism>
<dbReference type="EMBL" id="JAMOIL010000012">
    <property type="protein sequence ID" value="MCM0620762.1"/>
    <property type="molecule type" value="Genomic_DNA"/>
</dbReference>
<dbReference type="CDD" id="cd00207">
    <property type="entry name" value="fer2"/>
    <property type="match status" value="1"/>
</dbReference>
<dbReference type="Gene3D" id="3.40.50.80">
    <property type="entry name" value="Nucleotide-binding domain of ferredoxin-NADP reductase (FNR) module"/>
    <property type="match status" value="1"/>
</dbReference>
<reference evidence="10" key="1">
    <citation type="submission" date="2022-05" db="EMBL/GenBank/DDBJ databases">
        <authorList>
            <person name="Tuo L."/>
        </authorList>
    </citation>
    <scope>NUCLEOTIDE SEQUENCE</scope>
    <source>
        <strain evidence="10">BSK12Z-4</strain>
    </source>
</reference>
<evidence type="ECO:0000256" key="4">
    <source>
        <dbReference type="ARBA" id="ARBA00022723"/>
    </source>
</evidence>
<comment type="cofactor">
    <cofactor evidence="1">
        <name>FAD</name>
        <dbReference type="ChEBI" id="CHEBI:57692"/>
    </cofactor>
</comment>
<evidence type="ECO:0000313" key="11">
    <source>
        <dbReference type="Proteomes" id="UP001139485"/>
    </source>
</evidence>
<feature type="domain" description="FAD-binding FR-type" evidence="9">
    <location>
        <begin position="3"/>
        <end position="113"/>
    </location>
</feature>
<sequence>MSAERIALVVTGLTALTPSIREVVLAPIDGGSLPSYAPGSHLVLDVPVGDGRERALANAYSLTGETVEPTEYRISVLRCDPADGAAGGSAWVHTLAVGDKVEALPPRNLFAPVRHATKHLLVGAGIGITPLLSHLRSHVRWDADVELLHVCREGEGAHVDEVVALTGGAATVVHDRATFAALLAERVRDQPLGTHLYTCGPTGFMDLVHLEAAAAGWPAERVHAEAFGAADLDPGAPFTVGVAGEEIEVPSGVSLLEALEEAGHEVPNLCRQGVCGECRVPVASGSTPVLHRDLYLTDEDKAANDCLMACVSRALPTDDRPAHLEVTL</sequence>
<dbReference type="PANTHER" id="PTHR47354">
    <property type="entry name" value="NADH OXIDOREDUCTASE HCR"/>
    <property type="match status" value="1"/>
</dbReference>
<evidence type="ECO:0000256" key="7">
    <source>
        <dbReference type="ARBA" id="ARBA00023014"/>
    </source>
</evidence>
<dbReference type="PROSITE" id="PS51384">
    <property type="entry name" value="FAD_FR"/>
    <property type="match status" value="1"/>
</dbReference>
<dbReference type="Gene3D" id="2.40.30.10">
    <property type="entry name" value="Translation factors"/>
    <property type="match status" value="1"/>
</dbReference>
<dbReference type="RefSeq" id="WP_250827315.1">
    <property type="nucleotide sequence ID" value="NZ_JAMOIL010000012.1"/>
</dbReference>
<dbReference type="Pfam" id="PF00111">
    <property type="entry name" value="Fer2"/>
    <property type="match status" value="1"/>
</dbReference>
<protein>
    <submittedName>
        <fullName evidence="10">PDR/VanB family oxidoreductase</fullName>
    </submittedName>
</protein>
<dbReference type="InterPro" id="IPR050415">
    <property type="entry name" value="MRET"/>
</dbReference>
<dbReference type="GO" id="GO:0051537">
    <property type="term" value="F:2 iron, 2 sulfur cluster binding"/>
    <property type="evidence" value="ECO:0007669"/>
    <property type="project" value="UniProtKB-KW"/>
</dbReference>
<keyword evidence="7" id="KW-0411">Iron-sulfur</keyword>
<proteinExistence type="predicted"/>
<dbReference type="SUPFAM" id="SSF63380">
    <property type="entry name" value="Riboflavin synthase domain-like"/>
    <property type="match status" value="1"/>
</dbReference>
<dbReference type="InterPro" id="IPR017927">
    <property type="entry name" value="FAD-bd_FR_type"/>
</dbReference>
<keyword evidence="5" id="KW-0560">Oxidoreductase</keyword>
<dbReference type="SUPFAM" id="SSF54292">
    <property type="entry name" value="2Fe-2S ferredoxin-like"/>
    <property type="match status" value="1"/>
</dbReference>
<dbReference type="Gene3D" id="3.10.20.30">
    <property type="match status" value="1"/>
</dbReference>
<evidence type="ECO:0000256" key="3">
    <source>
        <dbReference type="ARBA" id="ARBA00022714"/>
    </source>
</evidence>
<keyword evidence="3" id="KW-0001">2Fe-2S</keyword>
<keyword evidence="6" id="KW-0408">Iron</keyword>
<evidence type="ECO:0000313" key="10">
    <source>
        <dbReference type="EMBL" id="MCM0620762.1"/>
    </source>
</evidence>
<dbReference type="PROSITE" id="PS51085">
    <property type="entry name" value="2FE2S_FER_2"/>
    <property type="match status" value="1"/>
</dbReference>
<keyword evidence="4" id="KW-0479">Metal-binding</keyword>
<feature type="domain" description="2Fe-2S ferredoxin-type" evidence="8">
    <location>
        <begin position="236"/>
        <end position="328"/>
    </location>
</feature>
<dbReference type="CDD" id="cd06185">
    <property type="entry name" value="PDR_like"/>
    <property type="match status" value="1"/>
</dbReference>
<evidence type="ECO:0000256" key="2">
    <source>
        <dbReference type="ARBA" id="ARBA00022630"/>
    </source>
</evidence>
<dbReference type="InterPro" id="IPR001041">
    <property type="entry name" value="2Fe-2S_ferredoxin-type"/>
</dbReference>
<dbReference type="GO" id="GO:0016491">
    <property type="term" value="F:oxidoreductase activity"/>
    <property type="evidence" value="ECO:0007669"/>
    <property type="project" value="UniProtKB-KW"/>
</dbReference>
<dbReference type="InterPro" id="IPR017938">
    <property type="entry name" value="Riboflavin_synthase-like_b-brl"/>
</dbReference>
<name>A0A9X2D8H8_9ACTN</name>
<dbReference type="InterPro" id="IPR012675">
    <property type="entry name" value="Beta-grasp_dom_sf"/>
</dbReference>
<gene>
    <name evidence="10" type="ORF">M8330_10710</name>
</gene>
<evidence type="ECO:0000256" key="1">
    <source>
        <dbReference type="ARBA" id="ARBA00001974"/>
    </source>
</evidence>
<evidence type="ECO:0000259" key="9">
    <source>
        <dbReference type="PROSITE" id="PS51384"/>
    </source>
</evidence>
<dbReference type="GO" id="GO:0046872">
    <property type="term" value="F:metal ion binding"/>
    <property type="evidence" value="ECO:0007669"/>
    <property type="project" value="UniProtKB-KW"/>
</dbReference>
<dbReference type="Pfam" id="PF22290">
    <property type="entry name" value="DmmA-like_N"/>
    <property type="match status" value="1"/>
</dbReference>
<comment type="caution">
    <text evidence="10">The sequence shown here is derived from an EMBL/GenBank/DDBJ whole genome shotgun (WGS) entry which is preliminary data.</text>
</comment>
<keyword evidence="11" id="KW-1185">Reference proteome</keyword>
<dbReference type="SUPFAM" id="SSF52343">
    <property type="entry name" value="Ferredoxin reductase-like, C-terminal NADP-linked domain"/>
    <property type="match status" value="1"/>
</dbReference>
<dbReference type="AlphaFoldDB" id="A0A9X2D8H8"/>